<dbReference type="InterPro" id="IPR032675">
    <property type="entry name" value="LRR_dom_sf"/>
</dbReference>
<protein>
    <recommendedName>
        <fullName evidence="3">F-box domain-containing protein</fullName>
    </recommendedName>
</protein>
<dbReference type="Gene3D" id="3.80.10.10">
    <property type="entry name" value="Ribonuclease Inhibitor"/>
    <property type="match status" value="1"/>
</dbReference>
<dbReference type="Proteomes" id="UP001141327">
    <property type="component" value="Unassembled WGS sequence"/>
</dbReference>
<reference evidence="1" key="1">
    <citation type="journal article" date="2022" name="bioRxiv">
        <title>Genomics of Preaxostyla Flagellates Illuminates Evolutionary Transitions and the Path Towards Mitochondrial Loss.</title>
        <authorList>
            <person name="Novak L.V.F."/>
            <person name="Treitli S.C."/>
            <person name="Pyrih J."/>
            <person name="Halakuc P."/>
            <person name="Pipaliya S.V."/>
            <person name="Vacek V."/>
            <person name="Brzon O."/>
            <person name="Soukal P."/>
            <person name="Eme L."/>
            <person name="Dacks J.B."/>
            <person name="Karnkowska A."/>
            <person name="Elias M."/>
            <person name="Hampl V."/>
        </authorList>
    </citation>
    <scope>NUCLEOTIDE SEQUENCE</scope>
    <source>
        <strain evidence="1">RCP-MX</strain>
    </source>
</reference>
<evidence type="ECO:0000313" key="1">
    <source>
        <dbReference type="EMBL" id="KAJ4462550.1"/>
    </source>
</evidence>
<gene>
    <name evidence="1" type="ORF">PAPYR_523</name>
</gene>
<name>A0ABQ8UTU6_9EUKA</name>
<dbReference type="EMBL" id="JAPMOS010000002">
    <property type="protein sequence ID" value="KAJ4462550.1"/>
    <property type="molecule type" value="Genomic_DNA"/>
</dbReference>
<evidence type="ECO:0000313" key="2">
    <source>
        <dbReference type="Proteomes" id="UP001141327"/>
    </source>
</evidence>
<comment type="caution">
    <text evidence="1">The sequence shown here is derived from an EMBL/GenBank/DDBJ whole genome shotgun (WGS) entry which is preliminary data.</text>
</comment>
<dbReference type="SUPFAM" id="SSF52047">
    <property type="entry name" value="RNI-like"/>
    <property type="match status" value="1"/>
</dbReference>
<proteinExistence type="predicted"/>
<accession>A0ABQ8UTU6</accession>
<keyword evidence="2" id="KW-1185">Reference proteome</keyword>
<sequence length="245" mass="26645">MDNQKSQKTPTNNLWGKLPPELLRAIVEASSRPFLTYIQLLSLSHTIRSMIRGILRQMSFQSAEIDVDALAALVGPCKGLVKLTFPVPRQKDPHLSHTDTKTTTPSSWVNEAFGGHTQLAVLENFPTPSEPDIERILSHLFGLVELTVSPSFSISSRLLAALARSCPDLQVLRCIIREPDSAERIYPDLKLPLADLDALAPLSGVLKQLDLGNSAVSEESLFALVGSLSAVTSLKIYSCPPAPPT</sequence>
<evidence type="ECO:0008006" key="3">
    <source>
        <dbReference type="Google" id="ProtNLM"/>
    </source>
</evidence>
<organism evidence="1 2">
    <name type="scientific">Paratrimastix pyriformis</name>
    <dbReference type="NCBI Taxonomy" id="342808"/>
    <lineage>
        <taxon>Eukaryota</taxon>
        <taxon>Metamonada</taxon>
        <taxon>Preaxostyla</taxon>
        <taxon>Paratrimastigidae</taxon>
        <taxon>Paratrimastix</taxon>
    </lineage>
</organism>